<comment type="catalytic activity">
    <reaction evidence="1">
        <text>ATP + protein L-histidine = ADP + protein N-phospho-L-histidine.</text>
        <dbReference type="EC" id="2.7.13.3"/>
    </reaction>
</comment>
<dbReference type="SUPFAM" id="SSF55785">
    <property type="entry name" value="PYP-like sensor domain (PAS domain)"/>
    <property type="match status" value="2"/>
</dbReference>
<proteinExistence type="predicted"/>
<dbReference type="GO" id="GO:0000155">
    <property type="term" value="F:phosphorelay sensor kinase activity"/>
    <property type="evidence" value="ECO:0007669"/>
    <property type="project" value="InterPro"/>
</dbReference>
<dbReference type="Pfam" id="PF13426">
    <property type="entry name" value="PAS_9"/>
    <property type="match status" value="1"/>
</dbReference>
<feature type="domain" description="PAC" evidence="6">
    <location>
        <begin position="424"/>
        <end position="476"/>
    </location>
</feature>
<dbReference type="Gene3D" id="3.30.450.20">
    <property type="entry name" value="PAS domain"/>
    <property type="match status" value="2"/>
</dbReference>
<dbReference type="PANTHER" id="PTHR43304:SF1">
    <property type="entry name" value="PAC DOMAIN-CONTAINING PROTEIN"/>
    <property type="match status" value="1"/>
</dbReference>
<dbReference type="SMART" id="SM00086">
    <property type="entry name" value="PAC"/>
    <property type="match status" value="2"/>
</dbReference>
<evidence type="ECO:0000256" key="3">
    <source>
        <dbReference type="ARBA" id="ARBA00022553"/>
    </source>
</evidence>
<dbReference type="Gene3D" id="1.10.287.130">
    <property type="match status" value="1"/>
</dbReference>
<dbReference type="InterPro" id="IPR003018">
    <property type="entry name" value="GAF"/>
</dbReference>
<dbReference type="InterPro" id="IPR029016">
    <property type="entry name" value="GAF-like_dom_sf"/>
</dbReference>
<dbReference type="InterPro" id="IPR052162">
    <property type="entry name" value="Sensor_kinase/Photoreceptor"/>
</dbReference>
<organism evidence="7 8">
    <name type="scientific">Dyadobacter flavalbus</name>
    <dbReference type="NCBI Taxonomy" id="2579942"/>
    <lineage>
        <taxon>Bacteria</taxon>
        <taxon>Pseudomonadati</taxon>
        <taxon>Bacteroidota</taxon>
        <taxon>Cytophagia</taxon>
        <taxon>Cytophagales</taxon>
        <taxon>Spirosomataceae</taxon>
        <taxon>Dyadobacter</taxon>
    </lineage>
</organism>
<dbReference type="Pfam" id="PF08447">
    <property type="entry name" value="PAS_3"/>
    <property type="match status" value="1"/>
</dbReference>
<keyword evidence="8" id="KW-1185">Reference proteome</keyword>
<evidence type="ECO:0000313" key="8">
    <source>
        <dbReference type="Proteomes" id="UP000323994"/>
    </source>
</evidence>
<dbReference type="InterPro" id="IPR000700">
    <property type="entry name" value="PAS-assoc_C"/>
</dbReference>
<keyword evidence="5" id="KW-0418">Kinase</keyword>
<name>A0A5M8QXB6_9BACT</name>
<dbReference type="PROSITE" id="PS50113">
    <property type="entry name" value="PAC"/>
    <property type="match status" value="1"/>
</dbReference>
<dbReference type="InterPro" id="IPR000014">
    <property type="entry name" value="PAS"/>
</dbReference>
<dbReference type="Pfam" id="PF13185">
    <property type="entry name" value="GAF_2"/>
    <property type="match status" value="1"/>
</dbReference>
<keyword evidence="4" id="KW-0808">Transferase</keyword>
<dbReference type="InterPro" id="IPR013655">
    <property type="entry name" value="PAS_fold_3"/>
</dbReference>
<evidence type="ECO:0000256" key="5">
    <source>
        <dbReference type="ARBA" id="ARBA00022777"/>
    </source>
</evidence>
<dbReference type="InterPro" id="IPR036097">
    <property type="entry name" value="HisK_dim/P_sf"/>
</dbReference>
<accession>A0A5M8QXB6</accession>
<evidence type="ECO:0000259" key="6">
    <source>
        <dbReference type="PROSITE" id="PS50113"/>
    </source>
</evidence>
<keyword evidence="3" id="KW-0597">Phosphoprotein</keyword>
<dbReference type="Proteomes" id="UP000323994">
    <property type="component" value="Unassembled WGS sequence"/>
</dbReference>
<evidence type="ECO:0000256" key="4">
    <source>
        <dbReference type="ARBA" id="ARBA00022679"/>
    </source>
</evidence>
<dbReference type="InterPro" id="IPR035965">
    <property type="entry name" value="PAS-like_dom_sf"/>
</dbReference>
<dbReference type="EC" id="2.7.13.3" evidence="2"/>
<evidence type="ECO:0000313" key="7">
    <source>
        <dbReference type="EMBL" id="KAA6439063.1"/>
    </source>
</evidence>
<dbReference type="PANTHER" id="PTHR43304">
    <property type="entry name" value="PHYTOCHROME-LIKE PROTEIN CPH1"/>
    <property type="match status" value="1"/>
</dbReference>
<evidence type="ECO:0000256" key="2">
    <source>
        <dbReference type="ARBA" id="ARBA00012438"/>
    </source>
</evidence>
<sequence length="544" mass="62708">MVVVMADTNYINQIFKALPTPSLVLRTDAPKFTIIEVNDAYLNIVKCTRESILGKGFFEAFANYLYYETPGENLLKKLVEDHKPNQTPVCKYEFHNNGTGNYEARLLISSNMPVFNEYDEVEYIIRSLTDVTSIKVPAPEHTPDLNFLRNILLDSVEAKRFENLERLERNILQLSSRKYNPLSDVLKEYLLGIEQIFPQMKCSVMRIKDNILQNLSSPSLHPDYIRAINNLPIRNDTASCGSAAYYKKRIVVSDIATDPLWADYKETALKFGLLACWSSPIIDSDDNVIGTFAVYYDRIKTPDEDEIKGIERAITILNVILENRQSSEIILASKTKLKSLVKALTKSNEKYELISRATNDAIYDWDITSNHIEWGQGYYKMFGFEMNDGKFPLEYWSMHIHPADRRKIKEGLENTLDDKCQSNWIGDYRFRKANGSYACIQANGYILRKPNGNAYRMIGILRDVTERLSYIEAIEEKNKKFQEIAWMQSHVIRAPLARLIALVDLIRNYENTETERNELMDYLLESAYSLDDIIRNISDKTVSG</sequence>
<dbReference type="NCBIfam" id="TIGR00229">
    <property type="entry name" value="sensory_box"/>
    <property type="match status" value="1"/>
</dbReference>
<protein>
    <recommendedName>
        <fullName evidence="2">histidine kinase</fullName>
        <ecNumber evidence="2">2.7.13.3</ecNumber>
    </recommendedName>
</protein>
<comment type="caution">
    <text evidence="7">The sequence shown here is derived from an EMBL/GenBank/DDBJ whole genome shotgun (WGS) entry which is preliminary data.</text>
</comment>
<dbReference type="EMBL" id="VBSN01000038">
    <property type="protein sequence ID" value="KAA6439063.1"/>
    <property type="molecule type" value="Genomic_DNA"/>
</dbReference>
<dbReference type="Gene3D" id="3.30.450.40">
    <property type="match status" value="1"/>
</dbReference>
<gene>
    <name evidence="7" type="ORF">FEM33_12310</name>
</gene>
<evidence type="ECO:0000256" key="1">
    <source>
        <dbReference type="ARBA" id="ARBA00000085"/>
    </source>
</evidence>
<dbReference type="CDD" id="cd00130">
    <property type="entry name" value="PAS"/>
    <property type="match status" value="2"/>
</dbReference>
<dbReference type="SUPFAM" id="SSF55781">
    <property type="entry name" value="GAF domain-like"/>
    <property type="match status" value="1"/>
</dbReference>
<dbReference type="AlphaFoldDB" id="A0A5M8QXB6"/>
<reference evidence="7 8" key="1">
    <citation type="submission" date="2019-05" db="EMBL/GenBank/DDBJ databases">
        <authorList>
            <person name="Qu J.-H."/>
        </authorList>
    </citation>
    <scope>NUCLEOTIDE SEQUENCE [LARGE SCALE GENOMIC DNA]</scope>
    <source>
        <strain evidence="7 8">NS28</strain>
    </source>
</reference>
<dbReference type="SMART" id="SM00091">
    <property type="entry name" value="PAS"/>
    <property type="match status" value="2"/>
</dbReference>
<dbReference type="InterPro" id="IPR001610">
    <property type="entry name" value="PAC"/>
</dbReference>
<dbReference type="SUPFAM" id="SSF47384">
    <property type="entry name" value="Homodimeric domain of signal transducing histidine kinase"/>
    <property type="match status" value="1"/>
</dbReference>